<feature type="compositionally biased region" description="Polar residues" evidence="2">
    <location>
        <begin position="145"/>
        <end position="158"/>
    </location>
</feature>
<feature type="compositionally biased region" description="Acidic residues" evidence="2">
    <location>
        <begin position="659"/>
        <end position="671"/>
    </location>
</feature>
<dbReference type="InParanoid" id="A0A316V7L8"/>
<dbReference type="OrthoDB" id="674948at2759"/>
<accession>A0A316V7L8</accession>
<feature type="compositionally biased region" description="Low complexity" evidence="2">
    <location>
        <begin position="60"/>
        <end position="73"/>
    </location>
</feature>
<keyword evidence="4" id="KW-1185">Reference proteome</keyword>
<reference evidence="3 4" key="1">
    <citation type="journal article" date="2018" name="Mol. Biol. Evol.">
        <title>Broad Genomic Sampling Reveals a Smut Pathogenic Ancestry of the Fungal Clade Ustilaginomycotina.</title>
        <authorList>
            <person name="Kijpornyongpan T."/>
            <person name="Mondo S.J."/>
            <person name="Barry K."/>
            <person name="Sandor L."/>
            <person name="Lee J."/>
            <person name="Lipzen A."/>
            <person name="Pangilinan J."/>
            <person name="LaButti K."/>
            <person name="Hainaut M."/>
            <person name="Henrissat B."/>
            <person name="Grigoriev I.V."/>
            <person name="Spatafora J.W."/>
            <person name="Aime M.C."/>
        </authorList>
    </citation>
    <scope>NUCLEOTIDE SEQUENCE [LARGE SCALE GENOMIC DNA]</scope>
    <source>
        <strain evidence="3 4">MCA 3882</strain>
    </source>
</reference>
<feature type="region of interest" description="Disordered" evidence="2">
    <location>
        <begin position="40"/>
        <end position="85"/>
    </location>
</feature>
<feature type="compositionally biased region" description="Low complexity" evidence="2">
    <location>
        <begin position="389"/>
        <end position="403"/>
    </location>
</feature>
<dbReference type="GeneID" id="37019589"/>
<feature type="region of interest" description="Disordered" evidence="2">
    <location>
        <begin position="982"/>
        <end position="1059"/>
    </location>
</feature>
<feature type="region of interest" description="Disordered" evidence="2">
    <location>
        <begin position="863"/>
        <end position="961"/>
    </location>
</feature>
<evidence type="ECO:0000313" key="3">
    <source>
        <dbReference type="EMBL" id="PWN33442.1"/>
    </source>
</evidence>
<feature type="coiled-coil region" evidence="1">
    <location>
        <begin position="591"/>
        <end position="618"/>
    </location>
</feature>
<evidence type="ECO:0000256" key="2">
    <source>
        <dbReference type="SAM" id="MobiDB-lite"/>
    </source>
</evidence>
<feature type="compositionally biased region" description="Low complexity" evidence="2">
    <location>
        <begin position="982"/>
        <end position="1023"/>
    </location>
</feature>
<dbReference type="InterPro" id="IPR046347">
    <property type="entry name" value="bZIP_sf"/>
</dbReference>
<dbReference type="Proteomes" id="UP000245771">
    <property type="component" value="Unassembled WGS sequence"/>
</dbReference>
<organism evidence="3 4">
    <name type="scientific">Meira miltonrushii</name>
    <dbReference type="NCBI Taxonomy" id="1280837"/>
    <lineage>
        <taxon>Eukaryota</taxon>
        <taxon>Fungi</taxon>
        <taxon>Dikarya</taxon>
        <taxon>Basidiomycota</taxon>
        <taxon>Ustilaginomycotina</taxon>
        <taxon>Exobasidiomycetes</taxon>
        <taxon>Exobasidiales</taxon>
        <taxon>Brachybasidiaceae</taxon>
        <taxon>Meira</taxon>
    </lineage>
</organism>
<dbReference type="GO" id="GO:0003700">
    <property type="term" value="F:DNA-binding transcription factor activity"/>
    <property type="evidence" value="ECO:0007669"/>
    <property type="project" value="InterPro"/>
</dbReference>
<protein>
    <recommendedName>
        <fullName evidence="5">BZIP domain-containing protein</fullName>
    </recommendedName>
</protein>
<feature type="compositionally biased region" description="Polar residues" evidence="2">
    <location>
        <begin position="948"/>
        <end position="961"/>
    </location>
</feature>
<feature type="region of interest" description="Disordered" evidence="2">
    <location>
        <begin position="642"/>
        <end position="722"/>
    </location>
</feature>
<feature type="compositionally biased region" description="Low complexity" evidence="2">
    <location>
        <begin position="330"/>
        <end position="354"/>
    </location>
</feature>
<proteinExistence type="predicted"/>
<feature type="compositionally biased region" description="Basic and acidic residues" evidence="2">
    <location>
        <begin position="355"/>
        <end position="367"/>
    </location>
</feature>
<gene>
    <name evidence="3" type="ORF">FA14DRAFT_156138</name>
</gene>
<dbReference type="CDD" id="cd14812">
    <property type="entry name" value="bZIP_u3"/>
    <property type="match status" value="1"/>
</dbReference>
<feature type="region of interest" description="Disordered" evidence="2">
    <location>
        <begin position="126"/>
        <end position="158"/>
    </location>
</feature>
<evidence type="ECO:0000313" key="4">
    <source>
        <dbReference type="Proteomes" id="UP000245771"/>
    </source>
</evidence>
<dbReference type="EMBL" id="KZ819604">
    <property type="protein sequence ID" value="PWN33442.1"/>
    <property type="molecule type" value="Genomic_DNA"/>
</dbReference>
<feature type="region of interest" description="Disordered" evidence="2">
    <location>
        <begin position="784"/>
        <end position="809"/>
    </location>
</feature>
<feature type="region of interest" description="Disordered" evidence="2">
    <location>
        <begin position="382"/>
        <end position="432"/>
    </location>
</feature>
<name>A0A316V7L8_9BASI</name>
<dbReference type="STRING" id="1280837.A0A316V7L8"/>
<feature type="compositionally biased region" description="Low complexity" evidence="2">
    <location>
        <begin position="683"/>
        <end position="701"/>
    </location>
</feature>
<evidence type="ECO:0008006" key="5">
    <source>
        <dbReference type="Google" id="ProtNLM"/>
    </source>
</evidence>
<feature type="compositionally biased region" description="Polar residues" evidence="2">
    <location>
        <begin position="707"/>
        <end position="722"/>
    </location>
</feature>
<feature type="compositionally biased region" description="Basic and acidic residues" evidence="2">
    <location>
        <begin position="672"/>
        <end position="682"/>
    </location>
</feature>
<keyword evidence="1" id="KW-0175">Coiled coil</keyword>
<dbReference type="SUPFAM" id="SSF57959">
    <property type="entry name" value="Leucine zipper domain"/>
    <property type="match status" value="1"/>
</dbReference>
<evidence type="ECO:0000256" key="1">
    <source>
        <dbReference type="SAM" id="Coils"/>
    </source>
</evidence>
<dbReference type="AlphaFoldDB" id="A0A316V7L8"/>
<sequence>MSMHNGSYSDPAAQMATDANFDSFIESDLILDSEHASSEIITTPSKKKGAVGKSGKGKKVTPLSALPSKLSSANVERHTTPNTPGAAMNEFINFSQASDSTVTTPTTSNSSSLHNLSFDLYDGSDGAASVPGGNDVTSPEADMSNVATPSATSSNTQFFGIPHNGDRTMSDVVSMNAPMSNLHYGMHHMSDGVTPFQSFMGGPPMPPLQQRSVDDMGHQFGHQNLVHHHGHHQRSMSLRDMASTMQAGIQAFTPQALASFGYPGVEVKMEHEMSNGMPAYPMPAMPMADPTNVPGQDGNEDKPRCEKKRRLTNGSSADGKDSTGKGAKGGNAKKAANNSRKRSNTSTSKGASAKSKSEADQKLVQEENRQISANSLIESVPQMEAENESLSAAADTSLADVTSNEQSEEPEDDKPKKKTGTKRPPPSAFQITEAGMPFPVIDTSAKHSSLFVPPDTSGLTKREARLVKNRAAAFLSRQRKREQFEELEIKCRNLCRLVWLLYETGSGSFGNKNRNAFGSQDEFANFISQQEGEEVQEIFNTVLALKGGSIAPTEDGQLQGAVAAGIKSENGKLVGDASAVVHIPSSAAKAAEEASKELARLRCELEEQQKREAALHAELAHERGLRLKMEFDMLQREEEMKPFRGGGQQDLSLTQPATFDDEDDNEDEEGDITLKDDAHDSGRSGSNGKKKAGSSSSMRPSRASRRIQGQSQNALTVQSQNANTAVGQRKAAGAALMMVLFSFALFGLPGGQTGRVGGISHAPGSSDLYPLGRVLGAPLSGSHLTAEEDEEGSDNDRNGHLPPSSHLSVDDLFPAMHDIMSEAHQEKQPSGSKKSNFNFDYKSFAKDLESSLDWDMQRGFLVLGGDDEDGESKDGSRQAGSRSPKSRNSMEIDGQDSEADVKDAPTKLTLFVPAPDMSVNSEAGSVADASEDRFYDAPLADFDERSNGESVSEQQRELTQAEATRAALQVLRNHRVASEAAAFAASRRLGRQPSPSQRVGSPSVQQQSSASSSNKKAPKKANVQRGKASQIQGQSEENEEDEEEDFSNEVLEASSPATDRIRGTDFYQLEFSLSGAKVRNVAELARLLGSMRGGKGDASDHIKVA</sequence>
<feature type="region of interest" description="Disordered" evidence="2">
    <location>
        <begin position="278"/>
        <end position="367"/>
    </location>
</feature>
<feature type="compositionally biased region" description="Acidic residues" evidence="2">
    <location>
        <begin position="1036"/>
        <end position="1047"/>
    </location>
</feature>
<feature type="compositionally biased region" description="Polar residues" evidence="2">
    <location>
        <begin position="878"/>
        <end position="889"/>
    </location>
</feature>
<dbReference type="RefSeq" id="XP_025353744.1">
    <property type="nucleotide sequence ID" value="XM_025497808.1"/>
</dbReference>
<feature type="compositionally biased region" description="Basic residues" evidence="2">
    <location>
        <begin position="45"/>
        <end position="59"/>
    </location>
</feature>